<dbReference type="OrthoDB" id="9809127at2"/>
<comment type="subcellular location">
    <subcellularLocation>
        <location evidence="2">Cell inner membrane</location>
        <topology evidence="2">Multi-pass membrane protein</topology>
    </subcellularLocation>
    <subcellularLocation>
        <location evidence="17">Cell membrane</location>
        <topology evidence="17">Multi-pass membrane protein</topology>
    </subcellularLocation>
</comment>
<keyword evidence="4" id="KW-1003">Cell membrane</keyword>
<dbReference type="InterPro" id="IPR030389">
    <property type="entry name" value="G_FEOB_dom"/>
</dbReference>
<evidence type="ECO:0000256" key="3">
    <source>
        <dbReference type="ARBA" id="ARBA00022448"/>
    </source>
</evidence>
<dbReference type="PROSITE" id="PS51711">
    <property type="entry name" value="G_FEOB"/>
    <property type="match status" value="1"/>
</dbReference>
<gene>
    <name evidence="19" type="ORF">DCMF_24835</name>
</gene>
<feature type="binding site" evidence="16">
    <location>
        <position position="24"/>
    </location>
    <ligand>
        <name>Mg(2+)</name>
        <dbReference type="ChEBI" id="CHEBI:18420"/>
        <label>2</label>
    </ligand>
</feature>
<dbReference type="GO" id="GO:0005886">
    <property type="term" value="C:plasma membrane"/>
    <property type="evidence" value="ECO:0007669"/>
    <property type="project" value="UniProtKB-SubCell"/>
</dbReference>
<keyword evidence="8 15" id="KW-0547">Nucleotide-binding</keyword>
<evidence type="ECO:0000256" key="11">
    <source>
        <dbReference type="ARBA" id="ARBA00023065"/>
    </source>
</evidence>
<dbReference type="InterPro" id="IPR027417">
    <property type="entry name" value="P-loop_NTPase"/>
</dbReference>
<reference evidence="19 20" key="1">
    <citation type="submission" date="2016-10" db="EMBL/GenBank/DDBJ databases">
        <title>Complete Genome Sequence of Peptococcaceae strain DCMF.</title>
        <authorList>
            <person name="Edwards R.J."/>
            <person name="Holland S.I."/>
            <person name="Deshpande N.P."/>
            <person name="Wong Y.K."/>
            <person name="Ertan H."/>
            <person name="Manefield M."/>
            <person name="Russell T.L."/>
            <person name="Lee M.J."/>
        </authorList>
    </citation>
    <scope>NUCLEOTIDE SEQUENCE [LARGE SCALE GENOMIC DNA]</scope>
    <source>
        <strain evidence="19 20">DCMF</strain>
    </source>
</reference>
<evidence type="ECO:0000256" key="2">
    <source>
        <dbReference type="ARBA" id="ARBA00004429"/>
    </source>
</evidence>
<dbReference type="Pfam" id="PF07670">
    <property type="entry name" value="Gate"/>
    <property type="match status" value="2"/>
</dbReference>
<dbReference type="InterPro" id="IPR003373">
    <property type="entry name" value="Fe2_transport_prot-B"/>
</dbReference>
<feature type="binding site" evidence="15">
    <location>
        <begin position="115"/>
        <end position="118"/>
    </location>
    <ligand>
        <name>GTP</name>
        <dbReference type="ChEBI" id="CHEBI:37565"/>
        <label>1</label>
    </ligand>
</feature>
<dbReference type="CDD" id="cd01879">
    <property type="entry name" value="FeoB"/>
    <property type="match status" value="1"/>
</dbReference>
<evidence type="ECO:0000256" key="14">
    <source>
        <dbReference type="NCBIfam" id="TIGR00437"/>
    </source>
</evidence>
<dbReference type="NCBIfam" id="TIGR00437">
    <property type="entry name" value="feoB"/>
    <property type="match status" value="1"/>
</dbReference>
<dbReference type="PANTHER" id="PTHR43185">
    <property type="entry name" value="FERROUS IRON TRANSPORT PROTEIN B"/>
    <property type="match status" value="1"/>
</dbReference>
<dbReference type="FunFam" id="3.40.50.300:FF:000426">
    <property type="entry name" value="Ferrous iron transport protein B"/>
    <property type="match status" value="1"/>
</dbReference>
<feature type="binding site" evidence="16">
    <location>
        <position position="20"/>
    </location>
    <ligand>
        <name>Mg(2+)</name>
        <dbReference type="ChEBI" id="CHEBI:18420"/>
        <label>2</label>
    </ligand>
</feature>
<protein>
    <recommendedName>
        <fullName evidence="14 17">Ferrous iron transport protein B</fullName>
    </recommendedName>
</protein>
<dbReference type="Pfam" id="PF17910">
    <property type="entry name" value="FeoB_Cyto"/>
    <property type="match status" value="1"/>
</dbReference>
<keyword evidence="5 17" id="KW-0410">Iron transport</keyword>
<keyword evidence="6" id="KW-0997">Cell inner membrane</keyword>
<feature type="transmembrane region" description="Helical" evidence="17">
    <location>
        <begin position="359"/>
        <end position="382"/>
    </location>
</feature>
<dbReference type="Pfam" id="PF07664">
    <property type="entry name" value="FeoB_C"/>
    <property type="match status" value="1"/>
</dbReference>
<keyword evidence="11" id="KW-0406">Ion transport</keyword>
<feature type="transmembrane region" description="Helical" evidence="17">
    <location>
        <begin position="519"/>
        <end position="538"/>
    </location>
</feature>
<dbReference type="InterPro" id="IPR050860">
    <property type="entry name" value="FeoB_GTPase"/>
</dbReference>
<proteinExistence type="inferred from homology"/>
<evidence type="ECO:0000256" key="4">
    <source>
        <dbReference type="ARBA" id="ARBA00022475"/>
    </source>
</evidence>
<accession>A0A3G1KYM9</accession>
<keyword evidence="16" id="KW-0479">Metal-binding</keyword>
<feature type="binding site" evidence="15">
    <location>
        <begin position="9"/>
        <end position="16"/>
    </location>
    <ligand>
        <name>GTP</name>
        <dbReference type="ChEBI" id="CHEBI:37565"/>
        <label>1</label>
    </ligand>
</feature>
<dbReference type="InterPro" id="IPR011640">
    <property type="entry name" value="Fe2_transport_prot_B_C"/>
</dbReference>
<feature type="binding site" evidence="15">
    <location>
        <begin position="55"/>
        <end position="58"/>
    </location>
    <ligand>
        <name>GTP</name>
        <dbReference type="ChEBI" id="CHEBI:37565"/>
        <label>1</label>
    </ligand>
</feature>
<dbReference type="InterPro" id="IPR011642">
    <property type="entry name" value="Gate_dom"/>
</dbReference>
<evidence type="ECO:0000256" key="8">
    <source>
        <dbReference type="ARBA" id="ARBA00022741"/>
    </source>
</evidence>
<evidence type="ECO:0000313" key="20">
    <source>
        <dbReference type="Proteomes" id="UP000323521"/>
    </source>
</evidence>
<dbReference type="PANTHER" id="PTHR43185:SF1">
    <property type="entry name" value="FE(2+) TRANSPORTER FEOB"/>
    <property type="match status" value="1"/>
</dbReference>
<evidence type="ECO:0000256" key="12">
    <source>
        <dbReference type="ARBA" id="ARBA00023134"/>
    </source>
</evidence>
<feature type="transmembrane region" description="Helical" evidence="17">
    <location>
        <begin position="402"/>
        <end position="419"/>
    </location>
</feature>
<evidence type="ECO:0000259" key="18">
    <source>
        <dbReference type="PROSITE" id="PS51711"/>
    </source>
</evidence>
<name>A0A3G1KYM9_FORW1</name>
<organism evidence="19 20">
    <name type="scientific">Formimonas warabiya</name>
    <dbReference type="NCBI Taxonomy" id="1761012"/>
    <lineage>
        <taxon>Bacteria</taxon>
        <taxon>Bacillati</taxon>
        <taxon>Bacillota</taxon>
        <taxon>Clostridia</taxon>
        <taxon>Eubacteriales</taxon>
        <taxon>Peptococcaceae</taxon>
        <taxon>Candidatus Formimonas</taxon>
    </lineage>
</organism>
<evidence type="ECO:0000256" key="10">
    <source>
        <dbReference type="ARBA" id="ARBA00023004"/>
    </source>
</evidence>
<comment type="function">
    <text evidence="1 17">Probable transporter of a GTP-driven Fe(2+) uptake system.</text>
</comment>
<dbReference type="AlphaFoldDB" id="A0A3G1KYM9"/>
<dbReference type="Pfam" id="PF02421">
    <property type="entry name" value="FeoB_N"/>
    <property type="match status" value="1"/>
</dbReference>
<evidence type="ECO:0000256" key="15">
    <source>
        <dbReference type="PIRSR" id="PIRSR603373-1"/>
    </source>
</evidence>
<keyword evidence="9 17" id="KW-1133">Transmembrane helix</keyword>
<evidence type="ECO:0000256" key="17">
    <source>
        <dbReference type="RuleBase" id="RU362098"/>
    </source>
</evidence>
<dbReference type="GO" id="GO:0005525">
    <property type="term" value="F:GTP binding"/>
    <property type="evidence" value="ECO:0007669"/>
    <property type="project" value="UniProtKB-KW"/>
</dbReference>
<feature type="binding site" evidence="16">
    <location>
        <position position="21"/>
    </location>
    <ligand>
        <name>Mg(2+)</name>
        <dbReference type="ChEBI" id="CHEBI:18420"/>
        <label>2</label>
    </ligand>
</feature>
<keyword evidence="13 17" id="KW-0472">Membrane</keyword>
<dbReference type="SUPFAM" id="SSF52540">
    <property type="entry name" value="P-loop containing nucleoside triphosphate hydrolases"/>
    <property type="match status" value="1"/>
</dbReference>
<dbReference type="KEGG" id="fwa:DCMF_24835"/>
<evidence type="ECO:0000256" key="7">
    <source>
        <dbReference type="ARBA" id="ARBA00022692"/>
    </source>
</evidence>
<keyword evidence="3 17" id="KW-0813">Transport</keyword>
<evidence type="ECO:0000256" key="13">
    <source>
        <dbReference type="ARBA" id="ARBA00023136"/>
    </source>
</evidence>
<evidence type="ECO:0000256" key="6">
    <source>
        <dbReference type="ARBA" id="ARBA00022519"/>
    </source>
</evidence>
<dbReference type="RefSeq" id="WP_148136919.1">
    <property type="nucleotide sequence ID" value="NZ_CP017634.1"/>
</dbReference>
<feature type="transmembrane region" description="Helical" evidence="17">
    <location>
        <begin position="289"/>
        <end position="313"/>
    </location>
</feature>
<keyword evidence="12 15" id="KW-0342">GTP-binding</keyword>
<dbReference type="EMBL" id="CP017634">
    <property type="protein sequence ID" value="ATW27551.1"/>
    <property type="molecule type" value="Genomic_DNA"/>
</dbReference>
<feature type="domain" description="FeoB-type G" evidence="18">
    <location>
        <begin position="2"/>
        <end position="164"/>
    </location>
</feature>
<keyword evidence="20" id="KW-1185">Reference proteome</keyword>
<feature type="binding site" evidence="16">
    <location>
        <position position="23"/>
    </location>
    <ligand>
        <name>Mg(2+)</name>
        <dbReference type="ChEBI" id="CHEBI:18420"/>
        <label>2</label>
    </ligand>
</feature>
<dbReference type="Gene3D" id="1.10.287.1770">
    <property type="match status" value="1"/>
</dbReference>
<dbReference type="Gene3D" id="3.40.50.300">
    <property type="entry name" value="P-loop containing nucleotide triphosphate hydrolases"/>
    <property type="match status" value="1"/>
</dbReference>
<dbReference type="InterPro" id="IPR041069">
    <property type="entry name" value="FeoB_Cyto"/>
</dbReference>
<dbReference type="GO" id="GO:0046872">
    <property type="term" value="F:metal ion binding"/>
    <property type="evidence" value="ECO:0007669"/>
    <property type="project" value="UniProtKB-KW"/>
</dbReference>
<sequence length="681" mass="74565">MSYTFALAGNPNSGKTTMFNAITGSTQYVGNWPGVTVEKKEGKARRFKEDIRIVDLPGIYSLSPYSLEEIVARDYIVDERPNVVINIVDGTNIERNLYLTTQLMELGVPVVVALNMMDSVESAGDVIDVEALEKHLGIPVVPTSASKGKGVRELVEKALSVAQSAPSCSEAVSCRFFEQKIEFFLDDMVNTMAGHLPNKNINPRWAALKILEQDEKVTAKLGLSAEFLGELNKYRINMEKEFGSDLESMLADNRYKYIGELVQKTVKKKAGKGELTISDKIDRLVTNRVLAIPIFLALMYGVFTITFGAIGSYTIDWVDGLINVTVAEALSGWLQGAGAADWLHALIINGILGGMGSMLVFVPQIMILFLFLAILEDSGYMARAAFVMDKFLRKLGLSGKSFIPMLMGFGCSVPAVMAARTLENDKDRKLTIILTPFMSCGARLPVYALFTAAFFAQNQSGVIFSIYLLGIVVAILSGIILKKTLFKGEIAPFVMELPPYRIPTVKGVGIHMWDRGKAFVKKAGTIIFAAAVIIWFMQTFNFSLHMVEDPAQSMFGIIGTAIAPLFAPLGFGEWQASVALLTGLVAKEVVVATMGILYGIGDVGDDTVKLAAALHTYFTPLTAYAFMAFTLLYMPCIAAFGAIKRELNSWKWTLFALAFQTGIAWIMAFVIYQGGRLLGFE</sequence>
<comment type="similarity">
    <text evidence="17">Belongs to the TRAFAC class TrmE-Era-EngA-EngB-Septin-like GTPase superfamily. FeoB GTPase (TC 9.A.8) family.</text>
</comment>
<dbReference type="Proteomes" id="UP000323521">
    <property type="component" value="Chromosome"/>
</dbReference>
<keyword evidence="7 17" id="KW-0812">Transmembrane</keyword>
<feature type="transmembrane region" description="Helical" evidence="17">
    <location>
        <begin position="550"/>
        <end position="571"/>
    </location>
</feature>
<keyword evidence="10 17" id="KW-0408">Iron</keyword>
<feature type="transmembrane region" description="Helical" evidence="17">
    <location>
        <begin position="652"/>
        <end position="672"/>
    </location>
</feature>
<feature type="transmembrane region" description="Helical" evidence="17">
    <location>
        <begin position="621"/>
        <end position="640"/>
    </location>
</feature>
<keyword evidence="16" id="KW-0460">Magnesium</keyword>
<feature type="transmembrane region" description="Helical" evidence="17">
    <location>
        <begin position="578"/>
        <end position="601"/>
    </location>
</feature>
<evidence type="ECO:0000256" key="9">
    <source>
        <dbReference type="ARBA" id="ARBA00022989"/>
    </source>
</evidence>
<feature type="transmembrane region" description="Helical" evidence="17">
    <location>
        <begin position="462"/>
        <end position="481"/>
    </location>
</feature>
<evidence type="ECO:0000256" key="16">
    <source>
        <dbReference type="PIRSR" id="PIRSR603373-2"/>
    </source>
</evidence>
<feature type="binding site" evidence="15">
    <location>
        <begin position="34"/>
        <end position="38"/>
    </location>
    <ligand>
        <name>GTP</name>
        <dbReference type="ChEBI" id="CHEBI:37565"/>
        <label>1</label>
    </ligand>
</feature>
<evidence type="ECO:0000256" key="5">
    <source>
        <dbReference type="ARBA" id="ARBA00022496"/>
    </source>
</evidence>
<evidence type="ECO:0000313" key="19">
    <source>
        <dbReference type="EMBL" id="ATW27551.1"/>
    </source>
</evidence>
<feature type="transmembrane region" description="Helical" evidence="17">
    <location>
        <begin position="431"/>
        <end position="456"/>
    </location>
</feature>
<evidence type="ECO:0000256" key="1">
    <source>
        <dbReference type="ARBA" id="ARBA00003926"/>
    </source>
</evidence>
<dbReference type="GO" id="GO:0015093">
    <property type="term" value="F:ferrous iron transmembrane transporter activity"/>
    <property type="evidence" value="ECO:0007669"/>
    <property type="project" value="UniProtKB-UniRule"/>
</dbReference>